<dbReference type="PRINTS" id="PR00237">
    <property type="entry name" value="GPCRRHODOPSN"/>
</dbReference>
<dbReference type="PANTHER" id="PTHR24248:SF125">
    <property type="entry name" value="DOPAMINE D2-LIKE RECEPTOR"/>
    <property type="match status" value="1"/>
</dbReference>
<dbReference type="Proteomes" id="UP000663852">
    <property type="component" value="Unassembled WGS sequence"/>
</dbReference>
<evidence type="ECO:0000256" key="11">
    <source>
        <dbReference type="SAM" id="MobiDB-lite"/>
    </source>
</evidence>
<dbReference type="InterPro" id="IPR017452">
    <property type="entry name" value="GPCR_Rhodpsn_7TM"/>
</dbReference>
<feature type="transmembrane region" description="Helical" evidence="12">
    <location>
        <begin position="85"/>
        <end position="104"/>
    </location>
</feature>
<keyword evidence="2" id="KW-1003">Cell membrane</keyword>
<keyword evidence="5 10" id="KW-0297">G-protein coupled receptor</keyword>
<dbReference type="OrthoDB" id="6358729at2759"/>
<comment type="caution">
    <text evidence="14">The sequence shown here is derived from an EMBL/GenBank/DDBJ whole genome shotgun (WGS) entry which is preliminary data.</text>
</comment>
<keyword evidence="3 10" id="KW-0812">Transmembrane</keyword>
<dbReference type="SUPFAM" id="SSF81321">
    <property type="entry name" value="Family A G protein-coupled receptor-like"/>
    <property type="match status" value="2"/>
</dbReference>
<reference evidence="14" key="1">
    <citation type="submission" date="2021-02" db="EMBL/GenBank/DDBJ databases">
        <authorList>
            <person name="Nowell W R."/>
        </authorList>
    </citation>
    <scope>NUCLEOTIDE SEQUENCE</scope>
</reference>
<evidence type="ECO:0000256" key="7">
    <source>
        <dbReference type="ARBA" id="ARBA00023157"/>
    </source>
</evidence>
<feature type="compositionally biased region" description="Polar residues" evidence="11">
    <location>
        <begin position="307"/>
        <end position="325"/>
    </location>
</feature>
<feature type="transmembrane region" description="Helical" evidence="12">
    <location>
        <begin position="788"/>
        <end position="810"/>
    </location>
</feature>
<keyword evidence="6 12" id="KW-0472">Membrane</keyword>
<keyword evidence="8 10" id="KW-0675">Receptor</keyword>
<gene>
    <name evidence="14" type="ORF">EDS130_LOCUS24048</name>
</gene>
<evidence type="ECO:0000256" key="9">
    <source>
        <dbReference type="ARBA" id="ARBA00023224"/>
    </source>
</evidence>
<keyword evidence="7" id="KW-1015">Disulfide bond</keyword>
<feature type="region of interest" description="Disordered" evidence="11">
    <location>
        <begin position="307"/>
        <end position="373"/>
    </location>
</feature>
<keyword evidence="4 12" id="KW-1133">Transmembrane helix</keyword>
<feature type="transmembrane region" description="Helical" evidence="12">
    <location>
        <begin position="752"/>
        <end position="776"/>
    </location>
</feature>
<evidence type="ECO:0000256" key="1">
    <source>
        <dbReference type="ARBA" id="ARBA00004651"/>
    </source>
</evidence>
<evidence type="ECO:0000256" key="10">
    <source>
        <dbReference type="RuleBase" id="RU000688"/>
    </source>
</evidence>
<feature type="compositionally biased region" description="Polar residues" evidence="11">
    <location>
        <begin position="359"/>
        <end position="373"/>
    </location>
</feature>
<comment type="similarity">
    <text evidence="10">Belongs to the G-protein coupled receptor 1 family.</text>
</comment>
<evidence type="ECO:0000313" key="14">
    <source>
        <dbReference type="EMBL" id="CAF1177388.1"/>
    </source>
</evidence>
<feature type="transmembrane region" description="Helical" evidence="12">
    <location>
        <begin position="116"/>
        <end position="137"/>
    </location>
</feature>
<evidence type="ECO:0000256" key="5">
    <source>
        <dbReference type="ARBA" id="ARBA00023040"/>
    </source>
</evidence>
<dbReference type="FunFam" id="1.20.1070.10:FF:000523">
    <property type="entry name" value="5-hydroxytryptamine receptor 2B"/>
    <property type="match status" value="1"/>
</dbReference>
<dbReference type="EMBL" id="CAJNOJ010000134">
    <property type="protein sequence ID" value="CAF1177388.1"/>
    <property type="molecule type" value="Genomic_DNA"/>
</dbReference>
<sequence>MFNSSTSSLSVVRHLLSESNPSPSTIWIVNERNSTLINSDTTQTSIRIMWYRFLLVIIIFITAAGNLLVCLAIARERKLQNTTNYFLMSLAIADCLVAILVMPIGMISEVLGYFPLPHYACVIFATIDVLCCTSSIWHMSTMSMDRYFTIRFPFRYGRNKTRRIMLLKIIAVWAISAAVSSPVFVLGIVDKTNVLSDGVCAPTNPSFKIYGSIFAFYIPFLIMITTYALTMRSLRNVLVNKKKYDRERRRKQTFRPLAQIINQYAEIAQGIRRTSSTKKSSVPPIATTSPNSILNKTPFTIVTSTSPTDSRAQFFSPNQSNGNLQQDEHPTNPINEHHNSQHLSISYLKHTGSKKRRYQQQQQPALSLNPTKNSADMSTVYEITENSKSTSSSYDVSAIVANLNKRRSLVASELQVIEQDKPIRTVITPIPCEINENAPVDEEESSSTLDIDNRNQTHNTLYVQIASASQHSSLSCSNESILLTIPWKYCMEIIEFIRQYYIFFFPYRLNPLPIEDSLKFHQSTSTPLIYIRSIRQHRHASTQTNSPTEVNIPVNDYAPAPSKRRLFPFNRQLLSNSTLILASLFRQSPVTRVRLSESSTKSTVLFAQRFSATSSSTQPRYHPYSSSFRRRRPLESELESTVPFEHRPRASTASSCLAPTTNRQRSYTTSHYYKPLRHHYQSQSAYVIANSPKSFHQLSSTTTNTNSSDSSSVMYRYQSKFLTTVSNHQQHHHHRVRVEDIVAANERKALRVLMIIFCVFITLWTPFFICTFISAVCEECRKNLSANVWFYITWLGYSSSMANPFIYTIFSDVFRRAFLNIIFCRSNELLISRQLSTKSSYPKGGNHHHKNDRISNRRHLTHDVSGTSTPIPFHYPAIIGGSDATIYVNRCTSDTLR</sequence>
<organism evidence="14 15">
    <name type="scientific">Adineta ricciae</name>
    <name type="common">Rotifer</name>
    <dbReference type="NCBI Taxonomy" id="249248"/>
    <lineage>
        <taxon>Eukaryota</taxon>
        <taxon>Metazoa</taxon>
        <taxon>Spiralia</taxon>
        <taxon>Gnathifera</taxon>
        <taxon>Rotifera</taxon>
        <taxon>Eurotatoria</taxon>
        <taxon>Bdelloidea</taxon>
        <taxon>Adinetida</taxon>
        <taxon>Adinetidae</taxon>
        <taxon>Adineta</taxon>
    </lineage>
</organism>
<accession>A0A814UIB6</accession>
<evidence type="ECO:0000256" key="3">
    <source>
        <dbReference type="ARBA" id="ARBA00022692"/>
    </source>
</evidence>
<feature type="compositionally biased region" description="Basic and acidic residues" evidence="11">
    <location>
        <begin position="326"/>
        <end position="339"/>
    </location>
</feature>
<evidence type="ECO:0000256" key="12">
    <source>
        <dbReference type="SAM" id="Phobius"/>
    </source>
</evidence>
<evidence type="ECO:0000259" key="13">
    <source>
        <dbReference type="PROSITE" id="PS50262"/>
    </source>
</evidence>
<dbReference type="AlphaFoldDB" id="A0A814UIB6"/>
<dbReference type="Pfam" id="PF00001">
    <property type="entry name" value="7tm_1"/>
    <property type="match status" value="2"/>
</dbReference>
<feature type="transmembrane region" description="Helical" evidence="12">
    <location>
        <begin position="49"/>
        <end position="73"/>
    </location>
</feature>
<dbReference type="SMART" id="SM01381">
    <property type="entry name" value="7TM_GPCR_Srsx"/>
    <property type="match status" value="1"/>
</dbReference>
<evidence type="ECO:0000313" key="15">
    <source>
        <dbReference type="Proteomes" id="UP000663852"/>
    </source>
</evidence>
<dbReference type="PANTHER" id="PTHR24248">
    <property type="entry name" value="ADRENERGIC RECEPTOR-RELATED G-PROTEIN COUPLED RECEPTOR"/>
    <property type="match status" value="1"/>
</dbReference>
<dbReference type="Gene3D" id="1.20.1070.10">
    <property type="entry name" value="Rhodopsin 7-helix transmembrane proteins"/>
    <property type="match status" value="2"/>
</dbReference>
<dbReference type="PROSITE" id="PS50262">
    <property type="entry name" value="G_PROTEIN_RECEP_F1_2"/>
    <property type="match status" value="1"/>
</dbReference>
<keyword evidence="9 10" id="KW-0807">Transducer</keyword>
<dbReference type="GO" id="GO:0004930">
    <property type="term" value="F:G protein-coupled receptor activity"/>
    <property type="evidence" value="ECO:0007669"/>
    <property type="project" value="UniProtKB-KW"/>
</dbReference>
<comment type="subcellular location">
    <subcellularLocation>
        <location evidence="1">Cell membrane</location>
        <topology evidence="1">Multi-pass membrane protein</topology>
    </subcellularLocation>
</comment>
<name>A0A814UIB6_ADIRI</name>
<feature type="transmembrane region" description="Helical" evidence="12">
    <location>
        <begin position="165"/>
        <end position="189"/>
    </location>
</feature>
<feature type="transmembrane region" description="Helical" evidence="12">
    <location>
        <begin position="209"/>
        <end position="229"/>
    </location>
</feature>
<evidence type="ECO:0000256" key="2">
    <source>
        <dbReference type="ARBA" id="ARBA00022475"/>
    </source>
</evidence>
<evidence type="ECO:0000256" key="8">
    <source>
        <dbReference type="ARBA" id="ARBA00023170"/>
    </source>
</evidence>
<evidence type="ECO:0000256" key="6">
    <source>
        <dbReference type="ARBA" id="ARBA00023136"/>
    </source>
</evidence>
<proteinExistence type="inferred from homology"/>
<evidence type="ECO:0000256" key="4">
    <source>
        <dbReference type="ARBA" id="ARBA00022989"/>
    </source>
</evidence>
<dbReference type="GO" id="GO:0005886">
    <property type="term" value="C:plasma membrane"/>
    <property type="evidence" value="ECO:0007669"/>
    <property type="project" value="UniProtKB-SubCell"/>
</dbReference>
<feature type="domain" description="G-protein coupled receptors family 1 profile" evidence="13">
    <location>
        <begin position="65"/>
        <end position="807"/>
    </location>
</feature>
<dbReference type="InterPro" id="IPR000276">
    <property type="entry name" value="GPCR_Rhodpsn"/>
</dbReference>
<dbReference type="PROSITE" id="PS00237">
    <property type="entry name" value="G_PROTEIN_RECEP_F1_1"/>
    <property type="match status" value="1"/>
</dbReference>
<protein>
    <recommendedName>
        <fullName evidence="13">G-protein coupled receptors family 1 profile domain-containing protein</fullName>
    </recommendedName>
</protein>